<protein>
    <submittedName>
        <fullName evidence="2">Uncharacterized protein</fullName>
    </submittedName>
</protein>
<dbReference type="Pfam" id="PF24018">
    <property type="entry name" value="DUF7331"/>
    <property type="match status" value="1"/>
</dbReference>
<dbReference type="InterPro" id="IPR055755">
    <property type="entry name" value="DUF7331"/>
</dbReference>
<dbReference type="STRING" id="355548.SAMN04487945_1016"/>
<reference evidence="2 3" key="1">
    <citation type="submission" date="2016-10" db="EMBL/GenBank/DDBJ databases">
        <authorList>
            <person name="de Groot N.N."/>
        </authorList>
    </citation>
    <scope>NUCLEOTIDE SEQUENCE [LARGE SCALE GENOMIC DNA]</scope>
    <source>
        <strain evidence="2 3">CGMCC 1.5337</strain>
    </source>
</reference>
<organism evidence="2 3">
    <name type="scientific">Halobacterium jilantaiense</name>
    <dbReference type="NCBI Taxonomy" id="355548"/>
    <lineage>
        <taxon>Archaea</taxon>
        <taxon>Methanobacteriati</taxon>
        <taxon>Methanobacteriota</taxon>
        <taxon>Stenosarchaea group</taxon>
        <taxon>Halobacteria</taxon>
        <taxon>Halobacteriales</taxon>
        <taxon>Halobacteriaceae</taxon>
        <taxon>Halobacterium</taxon>
    </lineage>
</organism>
<evidence type="ECO:0000256" key="1">
    <source>
        <dbReference type="SAM" id="MobiDB-lite"/>
    </source>
</evidence>
<dbReference type="EMBL" id="FOJA01000001">
    <property type="protein sequence ID" value="SEW02867.1"/>
    <property type="molecule type" value="Genomic_DNA"/>
</dbReference>
<sequence>MTDVTDHAAGDRHRHNDVPQLPEGDDARDSVEAYDTDDGVVLYDAENPLAWLKGTNAVPLGDAL</sequence>
<proteinExistence type="predicted"/>
<name>A0A1I0NNG7_9EURY</name>
<evidence type="ECO:0000313" key="2">
    <source>
        <dbReference type="EMBL" id="SEW02867.1"/>
    </source>
</evidence>
<evidence type="ECO:0000313" key="3">
    <source>
        <dbReference type="Proteomes" id="UP000198518"/>
    </source>
</evidence>
<dbReference type="Proteomes" id="UP000198518">
    <property type="component" value="Unassembled WGS sequence"/>
</dbReference>
<gene>
    <name evidence="2" type="ORF">SAMN04487945_1016</name>
</gene>
<dbReference type="AlphaFoldDB" id="A0A1I0NNG7"/>
<accession>A0A1I0NNG7</accession>
<keyword evidence="3" id="KW-1185">Reference proteome</keyword>
<feature type="compositionally biased region" description="Basic and acidic residues" evidence="1">
    <location>
        <begin position="1"/>
        <end position="17"/>
    </location>
</feature>
<feature type="region of interest" description="Disordered" evidence="1">
    <location>
        <begin position="1"/>
        <end position="33"/>
    </location>
</feature>
<dbReference type="RefSeq" id="WP_237007065.1">
    <property type="nucleotide sequence ID" value="NZ_FOJA01000001.1"/>
</dbReference>